<accession>A0A6J6ZG22</accession>
<dbReference type="SUPFAM" id="SSF89796">
    <property type="entry name" value="CoA-transferase family III (CaiB/BaiF)"/>
    <property type="match status" value="1"/>
</dbReference>
<dbReference type="Gene3D" id="3.30.1540.10">
    <property type="entry name" value="formyl-coa transferase, domain 3"/>
    <property type="match status" value="1"/>
</dbReference>
<dbReference type="InterPro" id="IPR023606">
    <property type="entry name" value="CoA-Trfase_III_dom_1_sf"/>
</dbReference>
<organism evidence="2">
    <name type="scientific">freshwater metagenome</name>
    <dbReference type="NCBI Taxonomy" id="449393"/>
    <lineage>
        <taxon>unclassified sequences</taxon>
        <taxon>metagenomes</taxon>
        <taxon>ecological metagenomes</taxon>
    </lineage>
</organism>
<evidence type="ECO:0000256" key="1">
    <source>
        <dbReference type="ARBA" id="ARBA00022679"/>
    </source>
</evidence>
<dbReference type="InterPro" id="IPR044855">
    <property type="entry name" value="CoA-Trfase_III_dom3_sf"/>
</dbReference>
<keyword evidence="1" id="KW-0808">Transferase</keyword>
<name>A0A6J6ZG22_9ZZZZ</name>
<dbReference type="InterPro" id="IPR050483">
    <property type="entry name" value="CoA-transferase_III_domain"/>
</dbReference>
<gene>
    <name evidence="2" type="ORF">UFOPK3001_02128</name>
</gene>
<evidence type="ECO:0000313" key="2">
    <source>
        <dbReference type="EMBL" id="CAB4819735.1"/>
    </source>
</evidence>
<protein>
    <submittedName>
        <fullName evidence="2">Unannotated protein</fullName>
    </submittedName>
</protein>
<dbReference type="InterPro" id="IPR003673">
    <property type="entry name" value="CoA-Trfase_fam_III"/>
</dbReference>
<dbReference type="Gene3D" id="3.40.50.10540">
    <property type="entry name" value="Crotonobetainyl-coa:carnitine coa-transferase, domain 1"/>
    <property type="match status" value="1"/>
</dbReference>
<dbReference type="Pfam" id="PF02515">
    <property type="entry name" value="CoA_transf_3"/>
    <property type="match status" value="1"/>
</dbReference>
<sequence length="395" mass="42332">MGALDGIRVLDAGLLVQGPQAAALMADMGADVIKVELPGFGDQARWIPVSETDRRAPYFVAANRGKRSVSVDLRKPDGREIFLRLAETADVIISNFKGGTMDSWGLSYEEVSARNPRIIYATGTVFGPIGPDAGREGADLAGQAAGGLISTTGVNGGNPTPVGVTIADFIASQSMANGILAALIARSSSGRGQRVDVSLVGSQIWAQASEYAAFGMSGAQPGRSNHGHPLIHAAYFIVPTKDGWLALIGVPMPLRPAFYNCINRPDLGTDERFAGLLYSPEVKAALHAELSKVFPERTTAEWCEVLRNAGQRYAPVRGYAEVMDDPQMWENGYLSVLQHPEWGDVRMAGVPIRMSETPLKPGSFLAELGQDTELVLMELGYEWEQIEAFRSAGAV</sequence>
<reference evidence="2" key="1">
    <citation type="submission" date="2020-05" db="EMBL/GenBank/DDBJ databases">
        <authorList>
            <person name="Chiriac C."/>
            <person name="Salcher M."/>
            <person name="Ghai R."/>
            <person name="Kavagutti S V."/>
        </authorList>
    </citation>
    <scope>NUCLEOTIDE SEQUENCE</scope>
</reference>
<dbReference type="PANTHER" id="PTHR48207">
    <property type="entry name" value="SUCCINATE--HYDROXYMETHYLGLUTARATE COA-TRANSFERASE"/>
    <property type="match status" value="1"/>
</dbReference>
<dbReference type="PANTHER" id="PTHR48207:SF3">
    <property type="entry name" value="SUCCINATE--HYDROXYMETHYLGLUTARATE COA-TRANSFERASE"/>
    <property type="match status" value="1"/>
</dbReference>
<dbReference type="EMBL" id="CAFAAJ010000179">
    <property type="protein sequence ID" value="CAB4819735.1"/>
    <property type="molecule type" value="Genomic_DNA"/>
</dbReference>
<dbReference type="AlphaFoldDB" id="A0A6J6ZG22"/>
<dbReference type="GO" id="GO:0008410">
    <property type="term" value="F:CoA-transferase activity"/>
    <property type="evidence" value="ECO:0007669"/>
    <property type="project" value="TreeGrafter"/>
</dbReference>
<proteinExistence type="predicted"/>